<name>A0A183G530_HELPZ</name>
<organism evidence="3 4">
    <name type="scientific">Heligmosomoides polygyrus</name>
    <name type="common">Parasitic roundworm</name>
    <dbReference type="NCBI Taxonomy" id="6339"/>
    <lineage>
        <taxon>Eukaryota</taxon>
        <taxon>Metazoa</taxon>
        <taxon>Ecdysozoa</taxon>
        <taxon>Nematoda</taxon>
        <taxon>Chromadorea</taxon>
        <taxon>Rhabditida</taxon>
        <taxon>Rhabditina</taxon>
        <taxon>Rhabditomorpha</taxon>
        <taxon>Strongyloidea</taxon>
        <taxon>Heligmosomidae</taxon>
        <taxon>Heligmosomoides</taxon>
    </lineage>
</organism>
<dbReference type="Proteomes" id="UP000050761">
    <property type="component" value="Unassembled WGS sequence"/>
</dbReference>
<proteinExistence type="predicted"/>
<keyword evidence="1" id="KW-0472">Membrane</keyword>
<keyword evidence="1" id="KW-1133">Transmembrane helix</keyword>
<reference evidence="4" key="2">
    <citation type="submission" date="2019-09" db="UniProtKB">
        <authorList>
            <consortium name="WormBaseParasite"/>
        </authorList>
    </citation>
    <scope>IDENTIFICATION</scope>
</reference>
<keyword evidence="1" id="KW-0812">Transmembrane</keyword>
<protein>
    <submittedName>
        <fullName evidence="4">Ion_trans domain-containing protein</fullName>
    </submittedName>
</protein>
<evidence type="ECO:0000313" key="3">
    <source>
        <dbReference type="Proteomes" id="UP000050761"/>
    </source>
</evidence>
<feature type="transmembrane region" description="Helical" evidence="1">
    <location>
        <begin position="35"/>
        <end position="59"/>
    </location>
</feature>
<evidence type="ECO:0000313" key="4">
    <source>
        <dbReference type="WBParaSite" id="HPBE_0001668101-mRNA-1"/>
    </source>
</evidence>
<accession>A0A3P8ED24</accession>
<accession>A0A183G530</accession>
<dbReference type="WBParaSite" id="HPBE_0001668101-mRNA-1">
    <property type="protein sequence ID" value="HPBE_0001668101-mRNA-1"/>
    <property type="gene ID" value="HPBE_0001668101"/>
</dbReference>
<reference evidence="2 3" key="1">
    <citation type="submission" date="2018-11" db="EMBL/GenBank/DDBJ databases">
        <authorList>
            <consortium name="Pathogen Informatics"/>
        </authorList>
    </citation>
    <scope>NUCLEOTIDE SEQUENCE [LARGE SCALE GENOMIC DNA]</scope>
</reference>
<gene>
    <name evidence="2" type="ORF">HPBE_LOCUS16680</name>
</gene>
<evidence type="ECO:0000256" key="1">
    <source>
        <dbReference type="SAM" id="Phobius"/>
    </source>
</evidence>
<dbReference type="OrthoDB" id="5873617at2759"/>
<evidence type="ECO:0000313" key="2">
    <source>
        <dbReference type="EMBL" id="VDP06683.1"/>
    </source>
</evidence>
<sequence length="123" mass="14389">MESDSLYTASMELTFFRNFIFDCLLGPWYLYADSVLIYFTVAIIIVIIMNLIIGLVFFVKEIRLKKLEEKMVREMLQIRNTSIQAKLIRYNVEACQKKNPTKTFTEVEKRNQCRLGGPYCPTG</sequence>
<dbReference type="EMBL" id="UZAH01029552">
    <property type="protein sequence ID" value="VDP06683.1"/>
    <property type="molecule type" value="Genomic_DNA"/>
</dbReference>
<keyword evidence="3" id="KW-1185">Reference proteome</keyword>
<dbReference type="AlphaFoldDB" id="A0A183G530"/>